<keyword evidence="3" id="KW-1185">Reference proteome</keyword>
<sequence>VFAAVRIQTGHTGQCDGWSWELSDRGLNTGRRAVVLSASRSVESGGQGCLSSSGVETGGAPPTGEKTMDSENQITQDSREEGT</sequence>
<feature type="region of interest" description="Disordered" evidence="1">
    <location>
        <begin position="39"/>
        <end position="83"/>
    </location>
</feature>
<evidence type="ECO:0000313" key="3">
    <source>
        <dbReference type="Proteomes" id="UP001219934"/>
    </source>
</evidence>
<dbReference type="AlphaFoldDB" id="A0AAD6AGT3"/>
<dbReference type="Proteomes" id="UP001219934">
    <property type="component" value="Unassembled WGS sequence"/>
</dbReference>
<name>A0AAD6AGT3_9TELE</name>
<feature type="non-terminal residue" evidence="2">
    <location>
        <position position="83"/>
    </location>
</feature>
<protein>
    <submittedName>
        <fullName evidence="2">Uncharacterized protein</fullName>
    </submittedName>
</protein>
<feature type="non-terminal residue" evidence="2">
    <location>
        <position position="1"/>
    </location>
</feature>
<gene>
    <name evidence="2" type="ORF">JOQ06_003490</name>
</gene>
<comment type="caution">
    <text evidence="2">The sequence shown here is derived from an EMBL/GenBank/DDBJ whole genome shotgun (WGS) entry which is preliminary data.</text>
</comment>
<organism evidence="2 3">
    <name type="scientific">Pogonophryne albipinna</name>
    <dbReference type="NCBI Taxonomy" id="1090488"/>
    <lineage>
        <taxon>Eukaryota</taxon>
        <taxon>Metazoa</taxon>
        <taxon>Chordata</taxon>
        <taxon>Craniata</taxon>
        <taxon>Vertebrata</taxon>
        <taxon>Euteleostomi</taxon>
        <taxon>Actinopterygii</taxon>
        <taxon>Neopterygii</taxon>
        <taxon>Teleostei</taxon>
        <taxon>Neoteleostei</taxon>
        <taxon>Acanthomorphata</taxon>
        <taxon>Eupercaria</taxon>
        <taxon>Perciformes</taxon>
        <taxon>Notothenioidei</taxon>
        <taxon>Pogonophryne</taxon>
    </lineage>
</organism>
<feature type="compositionally biased region" description="Polar residues" evidence="1">
    <location>
        <begin position="39"/>
        <end position="55"/>
    </location>
</feature>
<evidence type="ECO:0000313" key="2">
    <source>
        <dbReference type="EMBL" id="KAJ4924534.1"/>
    </source>
</evidence>
<accession>A0AAD6AGT3</accession>
<proteinExistence type="predicted"/>
<dbReference type="EMBL" id="JAPTMU010000022">
    <property type="protein sequence ID" value="KAJ4924534.1"/>
    <property type="molecule type" value="Genomic_DNA"/>
</dbReference>
<evidence type="ECO:0000256" key="1">
    <source>
        <dbReference type="SAM" id="MobiDB-lite"/>
    </source>
</evidence>
<reference evidence="2" key="1">
    <citation type="submission" date="2022-11" db="EMBL/GenBank/DDBJ databases">
        <title>Chromosome-level genome of Pogonophryne albipinna.</title>
        <authorList>
            <person name="Jo E."/>
        </authorList>
    </citation>
    <scope>NUCLEOTIDE SEQUENCE</scope>
    <source>
        <strain evidence="2">SGF0006</strain>
        <tissue evidence="2">Muscle</tissue>
    </source>
</reference>